<feature type="active site" evidence="10">
    <location>
        <position position="90"/>
    </location>
</feature>
<evidence type="ECO:0000256" key="1">
    <source>
        <dbReference type="ARBA" id="ARBA00022729"/>
    </source>
</evidence>
<dbReference type="GO" id="GO:0004553">
    <property type="term" value="F:hydrolase activity, hydrolyzing O-glycosyl compounds"/>
    <property type="evidence" value="ECO:0007669"/>
    <property type="project" value="InterPro"/>
</dbReference>
<dbReference type="InterPro" id="IPR016288">
    <property type="entry name" value="Beta_cellobiohydrolase"/>
</dbReference>
<dbReference type="Proteomes" id="UP001230188">
    <property type="component" value="Unassembled WGS sequence"/>
</dbReference>
<feature type="binding site" evidence="9">
    <location>
        <position position="319"/>
    </location>
    <ligand>
        <name>substrate</name>
    </ligand>
</feature>
<evidence type="ECO:0000256" key="2">
    <source>
        <dbReference type="ARBA" id="ARBA00022801"/>
    </source>
</evidence>
<protein>
    <recommendedName>
        <fullName evidence="14">Glucanase</fullName>
    </recommendedName>
</protein>
<keyword evidence="6" id="KW-0326">Glycosidase</keyword>
<evidence type="ECO:0000256" key="11">
    <source>
        <dbReference type="PROSITE-ProRule" id="PRU10057"/>
    </source>
</evidence>
<keyword evidence="3" id="KW-0136">Cellulose degradation</keyword>
<dbReference type="PROSITE" id="PS00656">
    <property type="entry name" value="GLYCOSYL_HYDROL_F6_2"/>
    <property type="match status" value="1"/>
</dbReference>
<dbReference type="SUPFAM" id="SSF51989">
    <property type="entry name" value="Glycosyl hydrolases family 6, cellulases"/>
    <property type="match status" value="1"/>
</dbReference>
<evidence type="ECO:0000256" key="8">
    <source>
        <dbReference type="PIRSR" id="PIRSR001100-1"/>
    </source>
</evidence>
<gene>
    <name evidence="12" type="ORF">CTAYLR_008460</name>
</gene>
<keyword evidence="4" id="KW-1015">Disulfide bond</keyword>
<accession>A0AAD7UBN7</accession>
<feature type="binding site" evidence="9">
    <location>
        <position position="348"/>
    </location>
    <ligand>
        <name>substrate</name>
    </ligand>
</feature>
<feature type="active site" description="Proton acceptor" evidence="8">
    <location>
        <position position="354"/>
    </location>
</feature>
<evidence type="ECO:0000313" key="13">
    <source>
        <dbReference type="Proteomes" id="UP001230188"/>
    </source>
</evidence>
<feature type="binding site" evidence="9">
    <location>
        <position position="200"/>
    </location>
    <ligand>
        <name>substrate</name>
    </ligand>
</feature>
<dbReference type="PROSITE" id="PS00655">
    <property type="entry name" value="GLYCOSYL_HYDROL_F6_1"/>
    <property type="match status" value="1"/>
</dbReference>
<keyword evidence="13" id="KW-1185">Reference proteome</keyword>
<dbReference type="InterPro" id="IPR036434">
    <property type="entry name" value="Beta_cellobiohydrolase_sf"/>
</dbReference>
<evidence type="ECO:0000256" key="6">
    <source>
        <dbReference type="ARBA" id="ARBA00023295"/>
    </source>
</evidence>
<evidence type="ECO:0000256" key="3">
    <source>
        <dbReference type="ARBA" id="ARBA00023001"/>
    </source>
</evidence>
<dbReference type="PANTHER" id="PTHR34876">
    <property type="match status" value="1"/>
</dbReference>
<dbReference type="Gene3D" id="3.20.20.40">
    <property type="entry name" value="1, 4-beta cellobiohydrolase"/>
    <property type="match status" value="1"/>
</dbReference>
<dbReference type="PIRSF" id="PIRSF001100">
    <property type="entry name" value="Beta_cellobiohydrolase"/>
    <property type="match status" value="1"/>
</dbReference>
<feature type="binding site" evidence="9">
    <location>
        <position position="59"/>
    </location>
    <ligand>
        <name>substrate</name>
    </ligand>
</feature>
<organism evidence="12 13">
    <name type="scientific">Chrysophaeum taylorii</name>
    <dbReference type="NCBI Taxonomy" id="2483200"/>
    <lineage>
        <taxon>Eukaryota</taxon>
        <taxon>Sar</taxon>
        <taxon>Stramenopiles</taxon>
        <taxon>Ochrophyta</taxon>
        <taxon>Pelagophyceae</taxon>
        <taxon>Pelagomonadales</taxon>
        <taxon>Pelagomonadaceae</taxon>
        <taxon>Chrysophaeum</taxon>
    </lineage>
</organism>
<evidence type="ECO:0000256" key="5">
    <source>
        <dbReference type="ARBA" id="ARBA00023277"/>
    </source>
</evidence>
<feature type="binding site" evidence="9">
    <location>
        <position position="235"/>
    </location>
    <ligand>
        <name>substrate</name>
    </ligand>
</feature>
<dbReference type="PANTHER" id="PTHR34876:SF4">
    <property type="entry name" value="1,4-BETA-D-GLUCAN CELLOBIOHYDROLASE C-RELATED"/>
    <property type="match status" value="1"/>
</dbReference>
<evidence type="ECO:0008006" key="14">
    <source>
        <dbReference type="Google" id="ProtNLM"/>
    </source>
</evidence>
<comment type="caution">
    <text evidence="12">The sequence shown here is derived from an EMBL/GenBank/DDBJ whole genome shotgun (WGS) entry which is preliminary data.</text>
</comment>
<keyword evidence="1" id="KW-0732">Signal</keyword>
<dbReference type="PRINTS" id="PR00733">
    <property type="entry name" value="GLHYDRLASE6"/>
</dbReference>
<keyword evidence="2" id="KW-0378">Hydrolase</keyword>
<feature type="binding site" evidence="9">
    <location>
        <position position="352"/>
    </location>
    <ligand>
        <name>substrate</name>
    </ligand>
</feature>
<dbReference type="GO" id="GO:0030245">
    <property type="term" value="P:cellulose catabolic process"/>
    <property type="evidence" value="ECO:0007669"/>
    <property type="project" value="UniProtKB-KW"/>
</dbReference>
<evidence type="ECO:0000256" key="4">
    <source>
        <dbReference type="ARBA" id="ARBA00023157"/>
    </source>
</evidence>
<feature type="binding site" evidence="9">
    <location>
        <position position="57"/>
    </location>
    <ligand>
        <name>substrate</name>
    </ligand>
</feature>
<evidence type="ECO:0000256" key="9">
    <source>
        <dbReference type="PIRSR" id="PIRSR001100-2"/>
    </source>
</evidence>
<proteinExistence type="predicted"/>
<dbReference type="InterPro" id="IPR001524">
    <property type="entry name" value="Glyco_hydro_6_CS"/>
</dbReference>
<dbReference type="EMBL" id="JAQMWT010000418">
    <property type="protein sequence ID" value="KAJ8601608.1"/>
    <property type="molecule type" value="Genomic_DNA"/>
</dbReference>
<reference evidence="12" key="1">
    <citation type="submission" date="2023-01" db="EMBL/GenBank/DDBJ databases">
        <title>Metagenome sequencing of chrysophaentin producing Chrysophaeum taylorii.</title>
        <authorList>
            <person name="Davison J."/>
            <person name="Bewley C."/>
        </authorList>
    </citation>
    <scope>NUCLEOTIDE SEQUENCE</scope>
    <source>
        <strain evidence="12">NIES-1699</strain>
    </source>
</reference>
<feature type="binding site" evidence="9">
    <location>
        <position position="203"/>
    </location>
    <ligand>
        <name>substrate</name>
    </ligand>
</feature>
<dbReference type="AlphaFoldDB" id="A0AAD7UBN7"/>
<sequence length="415" mass="45308">MKTVLLACVVAAQNLFAEHSYYRNRAFRKNLRTSIRITEGDIQRSLRKLKKVPAAYWMDTKAVVRKLPNELQQAKGDLVVIVVYNLPNRDCAAASSAGEICCSYGPDGICNYGETPSCDDGLAEYENDYIDVMRDILADYPEVPVALVIEPDSLPNLVTNQAHPVCGASETQAAYMTGIKYAVETLATLDNVAIYLDAAHEGWLGWDGNADGFMNLVSQMDIWPLLRGFTINVANYFSEGIPCPDAVTCPLGPGATSTEPCCVDACGLLAQYNRANNEHQYAKVLREFAEAAMPGFEPHFVIDTSRNGNPEARSDCSAWCNARGALLGTVPTSDTLDPDLVDAYFYIKIPGESDGCTELLPSEEDEFQAAGLCPRFDENCASEHSIGSQAGEPFAPEAGDWFHYQITMLAEGFSL</sequence>
<evidence type="ECO:0000313" key="12">
    <source>
        <dbReference type="EMBL" id="KAJ8601608.1"/>
    </source>
</evidence>
<feature type="active site" description="Proton donor" evidence="8 11">
    <location>
        <position position="152"/>
    </location>
</feature>
<keyword evidence="7" id="KW-0624">Polysaccharide degradation</keyword>
<keyword evidence="5" id="KW-0119">Carbohydrate metabolism</keyword>
<evidence type="ECO:0000256" key="7">
    <source>
        <dbReference type="ARBA" id="ARBA00023326"/>
    </source>
</evidence>
<dbReference type="Pfam" id="PF01341">
    <property type="entry name" value="Glyco_hydro_6"/>
    <property type="match status" value="1"/>
</dbReference>
<name>A0AAD7UBN7_9STRA</name>
<evidence type="ECO:0000256" key="10">
    <source>
        <dbReference type="PROSITE-ProRule" id="PRU10056"/>
    </source>
</evidence>